<evidence type="ECO:0000313" key="1">
    <source>
        <dbReference type="EMBL" id="PIO30791.1"/>
    </source>
</evidence>
<dbReference type="Gene3D" id="1.25.10.10">
    <property type="entry name" value="Leucine-rich Repeat Variant"/>
    <property type="match status" value="1"/>
</dbReference>
<dbReference type="OrthoDB" id="1695393at2759"/>
<dbReference type="EMBL" id="KV931378">
    <property type="protein sequence ID" value="PIO30791.1"/>
    <property type="molecule type" value="Genomic_DNA"/>
</dbReference>
<dbReference type="SUPFAM" id="SSF48371">
    <property type="entry name" value="ARM repeat"/>
    <property type="match status" value="1"/>
</dbReference>
<dbReference type="GO" id="GO:0055037">
    <property type="term" value="C:recycling endosome"/>
    <property type="evidence" value="ECO:0007669"/>
    <property type="project" value="TreeGrafter"/>
</dbReference>
<dbReference type="InterPro" id="IPR011989">
    <property type="entry name" value="ARM-like"/>
</dbReference>
<name>A0A2G9RU93_AQUCT</name>
<dbReference type="InterPro" id="IPR016024">
    <property type="entry name" value="ARM-type_fold"/>
</dbReference>
<dbReference type="InterPro" id="IPR042566">
    <property type="entry name" value="L1_C"/>
</dbReference>
<proteinExistence type="predicted"/>
<gene>
    <name evidence="1" type="ORF">AB205_0124000</name>
</gene>
<reference evidence="1" key="1">
    <citation type="submission" date="2017-08" db="EMBL/GenBank/DDBJ databases">
        <title>Assembly of the North American Bullfrog Genome.</title>
        <authorList>
            <person name="Warren R.L."/>
            <person name="Vandervalk B.P."/>
            <person name="Kucuk E."/>
            <person name="Birol I."/>
            <person name="Helbing C."/>
            <person name="Pandoh P."/>
            <person name="Behsaz B."/>
            <person name="Mohamadi H."/>
            <person name="Chu J."/>
            <person name="Jackman S."/>
            <person name="Hammond S.A."/>
            <person name="Veldhoen N."/>
            <person name="Kirk H."/>
            <person name="Zhao Y."/>
            <person name="Coope R."/>
            <person name="Pleasance S."/>
            <person name="Moore R."/>
            <person name="Holt R."/>
        </authorList>
    </citation>
    <scope>NUCLEOTIDE SEQUENCE</scope>
    <source>
        <strain evidence="1">Bruno</strain>
        <tissue evidence="1">Liver</tissue>
    </source>
</reference>
<sequence length="227" mass="26212">MDRAHRALRPKSATSKPRDIICRISSYPLKEIVRQARLARKVTFADVQIQLYPDLSWITLQKRRLFQPLLHTLQDENIPYRWGFPFSLTAKRQCKSAALRYPEDLAAFCDTLEIPAPQLPVWDLLATPPPPPTVWQKELIPLILCTACLHPEPKERDQLLHILFNLIKRPDDEQRQMILTGCVAFARHVGPTRVEAELLPQCWEQPKQEVRESSCKKMESLGDPSGY</sequence>
<protein>
    <submittedName>
        <fullName evidence="1">Uncharacterized protein</fullName>
    </submittedName>
</protein>
<dbReference type="GO" id="GO:0005802">
    <property type="term" value="C:trans-Golgi network"/>
    <property type="evidence" value="ECO:0007669"/>
    <property type="project" value="InterPro"/>
</dbReference>
<dbReference type="PANTHER" id="PTHR32059:SF0">
    <property type="entry name" value="RAB11-BINDING PROTEIN RELCH"/>
    <property type="match status" value="1"/>
</dbReference>
<dbReference type="InterPro" id="IPR040362">
    <property type="entry name" value="RELCH"/>
</dbReference>
<accession>A0A2G9RU93</accession>
<dbReference type="PANTHER" id="PTHR32059">
    <property type="entry name" value="RAB11-BINDING PROTEIN RELCH"/>
    <property type="match status" value="1"/>
</dbReference>
<dbReference type="Gene3D" id="3.30.250.20">
    <property type="entry name" value="L1 transposable element, C-terminal domain"/>
    <property type="match status" value="1"/>
</dbReference>
<organism evidence="1">
    <name type="scientific">Aquarana catesbeiana</name>
    <name type="common">American bullfrog</name>
    <name type="synonym">Rana catesbeiana</name>
    <dbReference type="NCBI Taxonomy" id="8400"/>
    <lineage>
        <taxon>Eukaryota</taxon>
        <taxon>Metazoa</taxon>
        <taxon>Chordata</taxon>
        <taxon>Craniata</taxon>
        <taxon>Vertebrata</taxon>
        <taxon>Euteleostomi</taxon>
        <taxon>Amphibia</taxon>
        <taxon>Batrachia</taxon>
        <taxon>Anura</taxon>
        <taxon>Neobatrachia</taxon>
        <taxon>Ranoidea</taxon>
        <taxon>Ranidae</taxon>
        <taxon>Aquarana</taxon>
    </lineage>
</organism>
<dbReference type="AlphaFoldDB" id="A0A2G9RU93"/>
<dbReference type="GO" id="GO:0032367">
    <property type="term" value="P:intracellular cholesterol transport"/>
    <property type="evidence" value="ECO:0007669"/>
    <property type="project" value="InterPro"/>
</dbReference>